<dbReference type="RefSeq" id="WP_028386676.1">
    <property type="nucleotide sequence ID" value="NZ_CAAAHN010000017.1"/>
</dbReference>
<evidence type="ECO:0000313" key="4">
    <source>
        <dbReference type="Proteomes" id="UP000054785"/>
    </source>
</evidence>
<evidence type="ECO:0000256" key="1">
    <source>
        <dbReference type="SAM" id="MobiDB-lite"/>
    </source>
</evidence>
<proteinExistence type="predicted"/>
<dbReference type="GO" id="GO:0032153">
    <property type="term" value="C:cell division site"/>
    <property type="evidence" value="ECO:0007669"/>
    <property type="project" value="TreeGrafter"/>
</dbReference>
<dbReference type="InterPro" id="IPR052521">
    <property type="entry name" value="Cell_div_SPOR-domain"/>
</dbReference>
<name>A0A0W0U4X1_9GAMM</name>
<evidence type="ECO:0000313" key="3">
    <source>
        <dbReference type="EMBL" id="KTD02669.1"/>
    </source>
</evidence>
<organism evidence="3 4">
    <name type="scientific">Legionella geestiana</name>
    <dbReference type="NCBI Taxonomy" id="45065"/>
    <lineage>
        <taxon>Bacteria</taxon>
        <taxon>Pseudomonadati</taxon>
        <taxon>Pseudomonadota</taxon>
        <taxon>Gammaproteobacteria</taxon>
        <taxon>Legionellales</taxon>
        <taxon>Legionellaceae</taxon>
        <taxon>Legionella</taxon>
    </lineage>
</organism>
<gene>
    <name evidence="3" type="ORF">Lgee_0642</name>
</gene>
<dbReference type="Pfam" id="PF05036">
    <property type="entry name" value="SPOR"/>
    <property type="match status" value="1"/>
</dbReference>
<dbReference type="EMBL" id="LNYC01000019">
    <property type="protein sequence ID" value="KTD02669.1"/>
    <property type="molecule type" value="Genomic_DNA"/>
</dbReference>
<dbReference type="GO" id="GO:0032506">
    <property type="term" value="P:cytokinetic process"/>
    <property type="evidence" value="ECO:0007669"/>
    <property type="project" value="TreeGrafter"/>
</dbReference>
<dbReference type="PANTHER" id="PTHR38687:SF1">
    <property type="entry name" value="CELL DIVISION PROTEIN DEDD"/>
    <property type="match status" value="1"/>
</dbReference>
<dbReference type="Proteomes" id="UP000054785">
    <property type="component" value="Unassembled WGS sequence"/>
</dbReference>
<sequence>MARDYDRRKPARRTASAPGRFFGWLAAFLGGYLTATVFDVASLSGWVNKQLLHDAPQPVMHEARATAAPKPKFEFYTLLARGQTVLPRVPASSSSPSRPAPTPQPQVPVQAAPKPAAPIALEVAKVSPAPARQVPVVESRPVVPPPVAPAAASGTYVVQLAAFRNRQDAERLKASLTLRGMQASVTGVTQQNVTWFRVVIGPYASRDLAMRAQNAAFQTEKVRGMVRRADA</sequence>
<dbReference type="PANTHER" id="PTHR38687">
    <property type="entry name" value="CELL DIVISION PROTEIN DEDD-RELATED"/>
    <property type="match status" value="1"/>
</dbReference>
<comment type="caution">
    <text evidence="3">The sequence shown here is derived from an EMBL/GenBank/DDBJ whole genome shotgun (WGS) entry which is preliminary data.</text>
</comment>
<dbReference type="PROSITE" id="PS51724">
    <property type="entry name" value="SPOR"/>
    <property type="match status" value="1"/>
</dbReference>
<accession>A0A0W0U4X1</accession>
<keyword evidence="4" id="KW-1185">Reference proteome</keyword>
<keyword evidence="2" id="KW-0812">Transmembrane</keyword>
<dbReference type="InterPro" id="IPR007730">
    <property type="entry name" value="SPOR-like_dom"/>
</dbReference>
<dbReference type="Gene3D" id="3.30.70.1070">
    <property type="entry name" value="Sporulation related repeat"/>
    <property type="match status" value="1"/>
</dbReference>
<dbReference type="STRING" id="45065.Lgee_0642"/>
<dbReference type="OrthoDB" id="8558195at2"/>
<dbReference type="PATRIC" id="fig|45065.4.peg.683"/>
<keyword evidence="2" id="KW-0472">Membrane</keyword>
<keyword evidence="2" id="KW-1133">Transmembrane helix</keyword>
<evidence type="ECO:0000256" key="2">
    <source>
        <dbReference type="SAM" id="Phobius"/>
    </source>
</evidence>
<dbReference type="InterPro" id="IPR036680">
    <property type="entry name" value="SPOR-like_sf"/>
</dbReference>
<dbReference type="GO" id="GO:0030428">
    <property type="term" value="C:cell septum"/>
    <property type="evidence" value="ECO:0007669"/>
    <property type="project" value="TreeGrafter"/>
</dbReference>
<reference evidence="3 4" key="1">
    <citation type="submission" date="2015-11" db="EMBL/GenBank/DDBJ databases">
        <title>Genomic analysis of 38 Legionella species identifies large and diverse effector repertoires.</title>
        <authorList>
            <person name="Burstein D."/>
            <person name="Amaro F."/>
            <person name="Zusman T."/>
            <person name="Lifshitz Z."/>
            <person name="Cohen O."/>
            <person name="Gilbert J.A."/>
            <person name="Pupko T."/>
            <person name="Shuman H.A."/>
            <person name="Segal G."/>
        </authorList>
    </citation>
    <scope>NUCLEOTIDE SEQUENCE [LARGE SCALE GENOMIC DNA]</scope>
    <source>
        <strain evidence="3 4">ATCC 49504</strain>
    </source>
</reference>
<feature type="region of interest" description="Disordered" evidence="1">
    <location>
        <begin position="87"/>
        <end position="112"/>
    </location>
</feature>
<feature type="compositionally biased region" description="Low complexity" evidence="1">
    <location>
        <begin position="87"/>
        <end position="97"/>
    </location>
</feature>
<feature type="transmembrane region" description="Helical" evidence="2">
    <location>
        <begin position="21"/>
        <end position="47"/>
    </location>
</feature>
<dbReference type="GO" id="GO:0042834">
    <property type="term" value="F:peptidoglycan binding"/>
    <property type="evidence" value="ECO:0007669"/>
    <property type="project" value="InterPro"/>
</dbReference>
<dbReference type="SUPFAM" id="SSF110997">
    <property type="entry name" value="Sporulation related repeat"/>
    <property type="match status" value="1"/>
</dbReference>
<dbReference type="AlphaFoldDB" id="A0A0W0U4X1"/>
<protein>
    <submittedName>
        <fullName evidence="3">Sporulation domain-containing protein</fullName>
    </submittedName>
</protein>